<protein>
    <submittedName>
        <fullName evidence="1">Uncharacterized protein</fullName>
    </submittedName>
</protein>
<sequence length="49" mass="5818">MGILCHENQNKTLMNIDFMTKEQSCNDCLRQVYKNTHLGKKNFVIFVLR</sequence>
<name>A0A198XKZ9_MORCA</name>
<accession>A0A198XKZ9</accession>
<proteinExistence type="predicted"/>
<dbReference type="Proteomes" id="UP000078295">
    <property type="component" value="Unassembled WGS sequence"/>
</dbReference>
<reference evidence="1 2" key="1">
    <citation type="journal article" date="2016" name="Genome Biol. Evol.">
        <title>Comparative Genomic Analyses of the Moraxella catarrhalis Serosensitive and Seroresistant Lineages Demonstrate Their Independent Evolution.</title>
        <authorList>
            <person name="Earl J.P."/>
            <person name="de Vries S.P."/>
            <person name="Ahmed A."/>
            <person name="Powell E."/>
            <person name="Schultz M.P."/>
            <person name="Hermans P.W."/>
            <person name="Hill D.J."/>
            <person name="Zhou Z."/>
            <person name="Constantinidou C.I."/>
            <person name="Hu F.Z."/>
            <person name="Bootsma H.J."/>
            <person name="Ehrlich G.D."/>
        </authorList>
    </citation>
    <scope>NUCLEOTIDE SEQUENCE [LARGE SCALE GENOMIC DNA]</scope>
    <source>
        <strain evidence="1 2">F23</strain>
    </source>
</reference>
<gene>
    <name evidence="1" type="ORF">AO370_0490</name>
</gene>
<comment type="caution">
    <text evidence="1">The sequence shown here is derived from an EMBL/GenBank/DDBJ whole genome shotgun (WGS) entry which is preliminary data.</text>
</comment>
<organism evidence="1 2">
    <name type="scientific">Moraxella catarrhalis</name>
    <name type="common">Branhamella catarrhalis</name>
    <dbReference type="NCBI Taxonomy" id="480"/>
    <lineage>
        <taxon>Bacteria</taxon>
        <taxon>Pseudomonadati</taxon>
        <taxon>Pseudomonadota</taxon>
        <taxon>Gammaproteobacteria</taxon>
        <taxon>Moraxellales</taxon>
        <taxon>Moraxellaceae</taxon>
        <taxon>Moraxella</taxon>
    </lineage>
</organism>
<dbReference type="AlphaFoldDB" id="A0A198XKZ9"/>
<evidence type="ECO:0000313" key="2">
    <source>
        <dbReference type="Proteomes" id="UP000078295"/>
    </source>
</evidence>
<evidence type="ECO:0000313" key="1">
    <source>
        <dbReference type="EMBL" id="OAV26835.1"/>
    </source>
</evidence>
<dbReference type="EMBL" id="LXHQ01000019">
    <property type="protein sequence ID" value="OAV26835.1"/>
    <property type="molecule type" value="Genomic_DNA"/>
</dbReference>